<dbReference type="GO" id="GO:0008270">
    <property type="term" value="F:zinc ion binding"/>
    <property type="evidence" value="ECO:0007669"/>
    <property type="project" value="InterPro"/>
</dbReference>
<evidence type="ECO:0000256" key="4">
    <source>
        <dbReference type="ARBA" id="ARBA00022833"/>
    </source>
</evidence>
<evidence type="ECO:0000256" key="1">
    <source>
        <dbReference type="ARBA" id="ARBA00001947"/>
    </source>
</evidence>
<accession>A0A6A6IAZ3</accession>
<evidence type="ECO:0000256" key="5">
    <source>
        <dbReference type="ARBA" id="ARBA00023002"/>
    </source>
</evidence>
<comment type="cofactor">
    <cofactor evidence="1">
        <name>Zn(2+)</name>
        <dbReference type="ChEBI" id="CHEBI:29105"/>
    </cofactor>
</comment>
<dbReference type="EMBL" id="ML987197">
    <property type="protein sequence ID" value="KAF2247092.1"/>
    <property type="molecule type" value="Genomic_DNA"/>
</dbReference>
<name>A0A6A6IAZ3_9PLEO</name>
<keyword evidence="7" id="KW-0223">Dioxygenase</keyword>
<dbReference type="SUPFAM" id="SSF53213">
    <property type="entry name" value="LigB-like"/>
    <property type="match status" value="1"/>
</dbReference>
<organism evidence="7 8">
    <name type="scientific">Trematosphaeria pertusa</name>
    <dbReference type="NCBI Taxonomy" id="390896"/>
    <lineage>
        <taxon>Eukaryota</taxon>
        <taxon>Fungi</taxon>
        <taxon>Dikarya</taxon>
        <taxon>Ascomycota</taxon>
        <taxon>Pezizomycotina</taxon>
        <taxon>Dothideomycetes</taxon>
        <taxon>Pleosporomycetidae</taxon>
        <taxon>Pleosporales</taxon>
        <taxon>Massarineae</taxon>
        <taxon>Trematosphaeriaceae</taxon>
        <taxon>Trematosphaeria</taxon>
    </lineage>
</organism>
<evidence type="ECO:0000256" key="2">
    <source>
        <dbReference type="ARBA" id="ARBA00007581"/>
    </source>
</evidence>
<dbReference type="GeneID" id="54577153"/>
<dbReference type="Proteomes" id="UP000800094">
    <property type="component" value="Unassembled WGS sequence"/>
</dbReference>
<evidence type="ECO:0000313" key="7">
    <source>
        <dbReference type="EMBL" id="KAF2247092.1"/>
    </source>
</evidence>
<proteinExistence type="inferred from homology"/>
<evidence type="ECO:0000259" key="6">
    <source>
        <dbReference type="Pfam" id="PF02900"/>
    </source>
</evidence>
<dbReference type="InterPro" id="IPR004183">
    <property type="entry name" value="Xdiol_dOase_suB"/>
</dbReference>
<dbReference type="PANTHER" id="PTHR30096">
    <property type="entry name" value="4,5-DOPA DIOXYGENASE EXTRADIOL-LIKE PROTEIN"/>
    <property type="match status" value="1"/>
</dbReference>
<gene>
    <name evidence="7" type="ORF">BU26DRAFT_429278</name>
</gene>
<dbReference type="GO" id="GO:0016702">
    <property type="term" value="F:oxidoreductase activity, acting on single donors with incorporation of molecular oxygen, incorporation of two atoms of oxygen"/>
    <property type="evidence" value="ECO:0007669"/>
    <property type="project" value="UniProtKB-ARBA"/>
</dbReference>
<dbReference type="OrthoDB" id="7396853at2759"/>
<dbReference type="PIRSF" id="PIRSF006157">
    <property type="entry name" value="Doxgns_DODA"/>
    <property type="match status" value="1"/>
</dbReference>
<evidence type="ECO:0000313" key="8">
    <source>
        <dbReference type="Proteomes" id="UP000800094"/>
    </source>
</evidence>
<dbReference type="PANTHER" id="PTHR30096:SF0">
    <property type="entry name" value="4,5-DOPA DIOXYGENASE EXTRADIOL-LIKE PROTEIN"/>
    <property type="match status" value="1"/>
</dbReference>
<feature type="domain" description="Extradiol ring-cleavage dioxygenase class III enzyme subunit B" evidence="6">
    <location>
        <begin position="22"/>
        <end position="256"/>
    </location>
</feature>
<dbReference type="Pfam" id="PF02900">
    <property type="entry name" value="LigB"/>
    <property type="match status" value="1"/>
</dbReference>
<evidence type="ECO:0000256" key="3">
    <source>
        <dbReference type="ARBA" id="ARBA00022723"/>
    </source>
</evidence>
<sequence length="275" mass="30311">MTRRAPVISISHGGGPMPLLGDPSQAKITHSLKTRVPEILKLGTPEQPKAIVLVTAHWSTDKPTISSGEKHELYYDYYGFPDEAYSLKYDAPGSPEVAELVKRSLEEAGLQGRMDGSRGWDHGVFVPMMLINPSASIPIIQLSVLTSENPSAHYAMGRALSSLREQNIAIIGSGFASLHNLRAMFSGVTRTPAFKALNEEWSKQVGDAVMTEDVEERGKKFEGWRKWQGAYEMHPRGGAEHFLPLVVCVGAGGEGRGKAYSDEFVGLQMWSYYWD</sequence>
<dbReference type="GO" id="GO:0008198">
    <property type="term" value="F:ferrous iron binding"/>
    <property type="evidence" value="ECO:0007669"/>
    <property type="project" value="InterPro"/>
</dbReference>
<dbReference type="AlphaFoldDB" id="A0A6A6IAZ3"/>
<keyword evidence="5" id="KW-0560">Oxidoreductase</keyword>
<keyword evidence="3" id="KW-0479">Metal-binding</keyword>
<dbReference type="CDD" id="cd07363">
    <property type="entry name" value="45_DOPA_Dioxygenase"/>
    <property type="match status" value="1"/>
</dbReference>
<keyword evidence="8" id="KW-1185">Reference proteome</keyword>
<reference evidence="7" key="1">
    <citation type="journal article" date="2020" name="Stud. Mycol.">
        <title>101 Dothideomycetes genomes: a test case for predicting lifestyles and emergence of pathogens.</title>
        <authorList>
            <person name="Haridas S."/>
            <person name="Albert R."/>
            <person name="Binder M."/>
            <person name="Bloem J."/>
            <person name="Labutti K."/>
            <person name="Salamov A."/>
            <person name="Andreopoulos B."/>
            <person name="Baker S."/>
            <person name="Barry K."/>
            <person name="Bills G."/>
            <person name="Bluhm B."/>
            <person name="Cannon C."/>
            <person name="Castanera R."/>
            <person name="Culley D."/>
            <person name="Daum C."/>
            <person name="Ezra D."/>
            <person name="Gonzalez J."/>
            <person name="Henrissat B."/>
            <person name="Kuo A."/>
            <person name="Liang C."/>
            <person name="Lipzen A."/>
            <person name="Lutzoni F."/>
            <person name="Magnuson J."/>
            <person name="Mondo S."/>
            <person name="Nolan M."/>
            <person name="Ohm R."/>
            <person name="Pangilinan J."/>
            <person name="Park H.-J."/>
            <person name="Ramirez L."/>
            <person name="Alfaro M."/>
            <person name="Sun H."/>
            <person name="Tritt A."/>
            <person name="Yoshinaga Y."/>
            <person name="Zwiers L.-H."/>
            <person name="Turgeon B."/>
            <person name="Goodwin S."/>
            <person name="Spatafora J."/>
            <person name="Crous P."/>
            <person name="Grigoriev I."/>
        </authorList>
    </citation>
    <scope>NUCLEOTIDE SEQUENCE</scope>
    <source>
        <strain evidence="7">CBS 122368</strain>
    </source>
</reference>
<protein>
    <submittedName>
        <fullName evidence="7">Extradiol ring-cleavage dioxygenase</fullName>
    </submittedName>
</protein>
<keyword evidence="4" id="KW-0862">Zinc</keyword>
<dbReference type="InterPro" id="IPR014436">
    <property type="entry name" value="Extradiol_dOase_DODA"/>
</dbReference>
<dbReference type="RefSeq" id="XP_033682096.1">
    <property type="nucleotide sequence ID" value="XM_033823823.1"/>
</dbReference>
<comment type="similarity">
    <text evidence="2">Belongs to the DODA-type extradiol aromatic ring-opening dioxygenase family.</text>
</comment>
<dbReference type="Gene3D" id="3.40.830.10">
    <property type="entry name" value="LigB-like"/>
    <property type="match status" value="1"/>
</dbReference>